<evidence type="ECO:0000259" key="3">
    <source>
        <dbReference type="PROSITE" id="PS51186"/>
    </source>
</evidence>
<feature type="domain" description="N-acetyltransferase" evidence="3">
    <location>
        <begin position="16"/>
        <end position="171"/>
    </location>
</feature>
<sequence>MEPLTSAVRVVATDSVDVRQLADIAARTFALACPASVPPENVAAFVDANLSAARFTEYLTDPRRAILTATIDDRIIGYAMLIRDAGNDTAELSKIYVAAEHHGTGVAAALMDLALATAAEWGAARVWLGVNQANQRAQRFYAKSGFTVTGTRTFQVGDSVEDDFVMTRAVR</sequence>
<dbReference type="Pfam" id="PF00583">
    <property type="entry name" value="Acetyltransf_1"/>
    <property type="match status" value="1"/>
</dbReference>
<dbReference type="EMBL" id="CTEC01000002">
    <property type="protein sequence ID" value="CQD21841.1"/>
    <property type="molecule type" value="Genomic_DNA"/>
</dbReference>
<evidence type="ECO:0000256" key="2">
    <source>
        <dbReference type="ARBA" id="ARBA00023315"/>
    </source>
</evidence>
<dbReference type="RefSeq" id="WP_090423092.1">
    <property type="nucleotide sequence ID" value="NZ_CTEC01000002.1"/>
</dbReference>
<keyword evidence="5" id="KW-1185">Reference proteome</keyword>
<evidence type="ECO:0000256" key="1">
    <source>
        <dbReference type="ARBA" id="ARBA00022679"/>
    </source>
</evidence>
<dbReference type="AlphaFoldDB" id="A0A0U1DSH0"/>
<evidence type="ECO:0000313" key="4">
    <source>
        <dbReference type="EMBL" id="CQD21841.1"/>
    </source>
</evidence>
<dbReference type="InterPro" id="IPR016181">
    <property type="entry name" value="Acyl_CoA_acyltransferase"/>
</dbReference>
<dbReference type="PROSITE" id="PS51186">
    <property type="entry name" value="GNAT"/>
    <property type="match status" value="1"/>
</dbReference>
<dbReference type="CDD" id="cd04301">
    <property type="entry name" value="NAT_SF"/>
    <property type="match status" value="1"/>
</dbReference>
<dbReference type="Gene3D" id="3.40.630.30">
    <property type="match status" value="1"/>
</dbReference>
<dbReference type="InterPro" id="IPR000182">
    <property type="entry name" value="GNAT_dom"/>
</dbReference>
<dbReference type="InterPro" id="IPR050832">
    <property type="entry name" value="Bact_Acetyltransf"/>
</dbReference>
<gene>
    <name evidence="4" type="ORF">BN000_05379</name>
</gene>
<name>A0A0U1DSH0_9MYCO</name>
<organism evidence="4 5">
    <name type="scientific">Mycobacterium europaeum</name>
    <dbReference type="NCBI Taxonomy" id="761804"/>
    <lineage>
        <taxon>Bacteria</taxon>
        <taxon>Bacillati</taxon>
        <taxon>Actinomycetota</taxon>
        <taxon>Actinomycetes</taxon>
        <taxon>Mycobacteriales</taxon>
        <taxon>Mycobacteriaceae</taxon>
        <taxon>Mycobacterium</taxon>
        <taxon>Mycobacterium simiae complex</taxon>
    </lineage>
</organism>
<reference evidence="5" key="1">
    <citation type="submission" date="2015-03" db="EMBL/GenBank/DDBJ databases">
        <authorList>
            <person name="Urmite Genomes"/>
        </authorList>
    </citation>
    <scope>NUCLEOTIDE SEQUENCE [LARGE SCALE GENOMIC DNA]</scope>
    <source>
        <strain evidence="5">CSUR P1344</strain>
    </source>
</reference>
<accession>A0A0U1DSH0</accession>
<dbReference type="Proteomes" id="UP000199601">
    <property type="component" value="Unassembled WGS sequence"/>
</dbReference>
<dbReference type="SUPFAM" id="SSF55729">
    <property type="entry name" value="Acyl-CoA N-acyltransferases (Nat)"/>
    <property type="match status" value="1"/>
</dbReference>
<keyword evidence="1 4" id="KW-0808">Transferase</keyword>
<dbReference type="GO" id="GO:0016747">
    <property type="term" value="F:acyltransferase activity, transferring groups other than amino-acyl groups"/>
    <property type="evidence" value="ECO:0007669"/>
    <property type="project" value="InterPro"/>
</dbReference>
<dbReference type="PANTHER" id="PTHR43877">
    <property type="entry name" value="AMINOALKYLPHOSPHONATE N-ACETYLTRANSFERASE-RELATED-RELATED"/>
    <property type="match status" value="1"/>
</dbReference>
<evidence type="ECO:0000313" key="5">
    <source>
        <dbReference type="Proteomes" id="UP000199601"/>
    </source>
</evidence>
<proteinExistence type="predicted"/>
<keyword evidence="2" id="KW-0012">Acyltransferase</keyword>
<protein>
    <submittedName>
        <fullName evidence="4">Acetyltransferase, gnat family protein</fullName>
    </submittedName>
</protein>